<feature type="transmembrane region" description="Helical" evidence="2">
    <location>
        <begin position="24"/>
        <end position="47"/>
    </location>
</feature>
<sequence>MREEAVRVQRAVDALFSGSFGPPWSAALSVAGLSLVLTAFAVYYSIASDRRMQENHRKQLLLQPKSALSVSSAAEVGWKAPPPQSANHSTQQSNPQLGQRPSIPQQQQQQQHQQQRQPAMASSYASNDGRQAQGNRQAVNYATNFV</sequence>
<reference evidence="3" key="1">
    <citation type="submission" date="2021-12" db="EMBL/GenBank/DDBJ databases">
        <title>Prjna785345.</title>
        <authorList>
            <person name="Rujirawat T."/>
            <person name="Krajaejun T."/>
        </authorList>
    </citation>
    <scope>NUCLEOTIDE SEQUENCE</scope>
    <source>
        <strain evidence="3">Pi057C3</strain>
    </source>
</reference>
<feature type="compositionally biased region" description="Low complexity" evidence="1">
    <location>
        <begin position="105"/>
        <end position="117"/>
    </location>
</feature>
<name>A0AAD5Q2M9_PYTIN</name>
<evidence type="ECO:0000256" key="1">
    <source>
        <dbReference type="SAM" id="MobiDB-lite"/>
    </source>
</evidence>
<dbReference type="EMBL" id="JAKCXM010002516">
    <property type="protein sequence ID" value="KAJ0390168.1"/>
    <property type="molecule type" value="Genomic_DNA"/>
</dbReference>
<evidence type="ECO:0000313" key="4">
    <source>
        <dbReference type="Proteomes" id="UP001209570"/>
    </source>
</evidence>
<proteinExistence type="predicted"/>
<keyword evidence="2" id="KW-0812">Transmembrane</keyword>
<keyword evidence="2" id="KW-0472">Membrane</keyword>
<accession>A0AAD5Q2M9</accession>
<organism evidence="3 4">
    <name type="scientific">Pythium insidiosum</name>
    <name type="common">Pythiosis disease agent</name>
    <dbReference type="NCBI Taxonomy" id="114742"/>
    <lineage>
        <taxon>Eukaryota</taxon>
        <taxon>Sar</taxon>
        <taxon>Stramenopiles</taxon>
        <taxon>Oomycota</taxon>
        <taxon>Peronosporomycetes</taxon>
        <taxon>Pythiales</taxon>
        <taxon>Pythiaceae</taxon>
        <taxon>Pythium</taxon>
    </lineage>
</organism>
<keyword evidence="4" id="KW-1185">Reference proteome</keyword>
<evidence type="ECO:0000256" key="2">
    <source>
        <dbReference type="SAM" id="Phobius"/>
    </source>
</evidence>
<evidence type="ECO:0000313" key="3">
    <source>
        <dbReference type="EMBL" id="KAJ0390168.1"/>
    </source>
</evidence>
<keyword evidence="2" id="KW-1133">Transmembrane helix</keyword>
<comment type="caution">
    <text evidence="3">The sequence shown here is derived from an EMBL/GenBank/DDBJ whole genome shotgun (WGS) entry which is preliminary data.</text>
</comment>
<dbReference type="AlphaFoldDB" id="A0AAD5Q2M9"/>
<feature type="compositionally biased region" description="Polar residues" evidence="1">
    <location>
        <begin position="123"/>
        <end position="146"/>
    </location>
</feature>
<feature type="region of interest" description="Disordered" evidence="1">
    <location>
        <begin position="72"/>
        <end position="146"/>
    </location>
</feature>
<dbReference type="Proteomes" id="UP001209570">
    <property type="component" value="Unassembled WGS sequence"/>
</dbReference>
<gene>
    <name evidence="3" type="ORF">P43SY_010695</name>
</gene>
<evidence type="ECO:0008006" key="5">
    <source>
        <dbReference type="Google" id="ProtNLM"/>
    </source>
</evidence>
<feature type="compositionally biased region" description="Polar residues" evidence="1">
    <location>
        <begin position="85"/>
        <end position="104"/>
    </location>
</feature>
<protein>
    <recommendedName>
        <fullName evidence="5">Transmembrane protein</fullName>
    </recommendedName>
</protein>